<dbReference type="Pfam" id="PF14542">
    <property type="entry name" value="Acetyltransf_CG"/>
    <property type="match status" value="1"/>
</dbReference>
<dbReference type="Proteomes" id="UP000217889">
    <property type="component" value="Chromosome"/>
</dbReference>
<keyword evidence="2" id="KW-0808">Transferase</keyword>
<dbReference type="AlphaFoldDB" id="A0A291H2J6"/>
<name>A0A291H2J6_9MICO</name>
<dbReference type="GO" id="GO:0016740">
    <property type="term" value="F:transferase activity"/>
    <property type="evidence" value="ECO:0007669"/>
    <property type="project" value="UniProtKB-KW"/>
</dbReference>
<dbReference type="PANTHER" id="PTHR31435:SF10">
    <property type="entry name" value="BSR4717 PROTEIN"/>
    <property type="match status" value="1"/>
</dbReference>
<accession>A0A291H2J6</accession>
<reference evidence="2 3" key="1">
    <citation type="journal article" date="2014" name="Int. J. Syst. Evol. Microbiol.">
        <title>Brachybacterium ginsengisoli sp. nov., isolated from soil of a ginseng field.</title>
        <authorList>
            <person name="Hoang V.A."/>
            <person name="Kim Y.J."/>
            <person name="Nguyen N.L."/>
            <person name="Yang D.C."/>
        </authorList>
    </citation>
    <scope>NUCLEOTIDE SEQUENCE [LARGE SCALE GENOMIC DNA]</scope>
    <source>
        <strain evidence="2 3">DCY80</strain>
    </source>
</reference>
<dbReference type="RefSeq" id="WP_096801045.1">
    <property type="nucleotide sequence ID" value="NZ_CP023564.1"/>
</dbReference>
<dbReference type="KEGG" id="bgg:CFK41_10695"/>
<dbReference type="InterPro" id="IPR045057">
    <property type="entry name" value="Gcn5-rel_NAT"/>
</dbReference>
<dbReference type="InterPro" id="IPR031165">
    <property type="entry name" value="GNAT_YJDJ"/>
</dbReference>
<gene>
    <name evidence="2" type="ORF">CFK41_10695</name>
</gene>
<evidence type="ECO:0000313" key="2">
    <source>
        <dbReference type="EMBL" id="ATG56586.1"/>
    </source>
</evidence>
<keyword evidence="3" id="KW-1185">Reference proteome</keyword>
<dbReference type="SUPFAM" id="SSF55729">
    <property type="entry name" value="Acyl-CoA N-acyltransferases (Nat)"/>
    <property type="match status" value="1"/>
</dbReference>
<dbReference type="Gene3D" id="3.40.630.30">
    <property type="match status" value="1"/>
</dbReference>
<dbReference type="PROSITE" id="PS51729">
    <property type="entry name" value="GNAT_YJDJ"/>
    <property type="match status" value="1"/>
</dbReference>
<dbReference type="InterPro" id="IPR016181">
    <property type="entry name" value="Acyl_CoA_acyltransferase"/>
</dbReference>
<evidence type="ECO:0000313" key="3">
    <source>
        <dbReference type="Proteomes" id="UP000217889"/>
    </source>
</evidence>
<protein>
    <submittedName>
        <fullName evidence="2">GNAT family N-acetyltransferase</fullName>
    </submittedName>
</protein>
<dbReference type="PANTHER" id="PTHR31435">
    <property type="entry name" value="PROTEIN NATD1"/>
    <property type="match status" value="1"/>
</dbReference>
<dbReference type="EMBL" id="CP023564">
    <property type="protein sequence ID" value="ATG56586.1"/>
    <property type="molecule type" value="Genomic_DNA"/>
</dbReference>
<feature type="domain" description="N-acetyltransferase" evidence="1">
    <location>
        <begin position="14"/>
        <end position="111"/>
    </location>
</feature>
<proteinExistence type="predicted"/>
<organism evidence="2 3">
    <name type="scientific">Brachybacterium ginsengisoli</name>
    <dbReference type="NCBI Taxonomy" id="1331682"/>
    <lineage>
        <taxon>Bacteria</taxon>
        <taxon>Bacillati</taxon>
        <taxon>Actinomycetota</taxon>
        <taxon>Actinomycetes</taxon>
        <taxon>Micrococcales</taxon>
        <taxon>Dermabacteraceae</taxon>
        <taxon>Brachybacterium</taxon>
    </lineage>
</organism>
<sequence>MDETSAGPGAVRLVHDDDRDRYEALDGDVVVAVLAYGDSDGPDAEGGALGLMVRDLRSTVVAPDRSGAGIGSAIVRFALDDIRGQGMTVRATCWFARGWIERHPEYQDLLEDAPQDQEGDAR</sequence>
<evidence type="ECO:0000259" key="1">
    <source>
        <dbReference type="PROSITE" id="PS51729"/>
    </source>
</evidence>